<dbReference type="Proteomes" id="UP000009286">
    <property type="component" value="Chromosome"/>
</dbReference>
<dbReference type="Pfam" id="PF09361">
    <property type="entry name" value="Phasin_2"/>
    <property type="match status" value="1"/>
</dbReference>
<evidence type="ECO:0000259" key="1">
    <source>
        <dbReference type="Pfam" id="PF09361"/>
    </source>
</evidence>
<evidence type="ECO:0000313" key="3">
    <source>
        <dbReference type="Proteomes" id="UP000009286"/>
    </source>
</evidence>
<gene>
    <name evidence="2" type="ordered locus">MICA_947</name>
</gene>
<dbReference type="OrthoDB" id="9812006at2"/>
<dbReference type="EMBL" id="CP002382">
    <property type="protein sequence ID" value="AEP09279.1"/>
    <property type="molecule type" value="Genomic_DNA"/>
</dbReference>
<dbReference type="NCBIfam" id="TIGR01841">
    <property type="entry name" value="phasin"/>
    <property type="match status" value="1"/>
</dbReference>
<protein>
    <submittedName>
        <fullName evidence="2">Phasin family domain protein</fullName>
    </submittedName>
</protein>
<dbReference type="InterPro" id="IPR010127">
    <property type="entry name" value="Phasin_subfam-1"/>
</dbReference>
<sequence>MTQSKNTASFFDTQYLQNLMPNRYAFDMSAVLELYRKNVEAFTELQQVTVEGLQNVAQCQSTLMNELVQQNTALTQQLLGEGTPEEKVARQADLIKTAYERSVTSLREISDVVSKTGTEAGEILNARITDSLETLGTVPAKAAKAEKTARKAA</sequence>
<dbReference type="STRING" id="856793.MICA_947"/>
<dbReference type="AlphaFoldDB" id="G2KSJ5"/>
<evidence type="ECO:0000313" key="2">
    <source>
        <dbReference type="EMBL" id="AEP09279.1"/>
    </source>
</evidence>
<dbReference type="HOGENOM" id="CLU_133107_0_0_5"/>
<accession>G2KSJ5</accession>
<dbReference type="RefSeq" id="WP_014102502.1">
    <property type="nucleotide sequence ID" value="NC_016026.1"/>
</dbReference>
<dbReference type="InterPro" id="IPR018968">
    <property type="entry name" value="Phasin"/>
</dbReference>
<keyword evidence="3" id="KW-1185">Reference proteome</keyword>
<dbReference type="eggNOG" id="COG5490">
    <property type="taxonomic scope" value="Bacteria"/>
</dbReference>
<dbReference type="KEGG" id="mai:MICA_947"/>
<feature type="domain" description="Phasin" evidence="1">
    <location>
        <begin position="32"/>
        <end position="128"/>
    </location>
</feature>
<organism evidence="2 3">
    <name type="scientific">Micavibrio aeruginosavorus (strain ARL-13)</name>
    <dbReference type="NCBI Taxonomy" id="856793"/>
    <lineage>
        <taxon>Bacteria</taxon>
        <taxon>Pseudomonadati</taxon>
        <taxon>Bdellovibrionota</taxon>
        <taxon>Bdellovibrionia</taxon>
        <taxon>Bdellovibrionales</taxon>
        <taxon>Pseudobdellovibrionaceae</taxon>
        <taxon>Micavibrio</taxon>
    </lineage>
</organism>
<name>G2KSJ5_MICAA</name>
<reference evidence="2 3" key="1">
    <citation type="journal article" date="2011" name="BMC Genomics">
        <title>Genomic insights into an obligate epibiotic bacterial predator: Micavibrio aeruginosavorus ARL-13.</title>
        <authorList>
            <person name="Wang Z."/>
            <person name="Kadouri D."/>
            <person name="Wu M."/>
        </authorList>
    </citation>
    <scope>NUCLEOTIDE SEQUENCE [LARGE SCALE GENOMIC DNA]</scope>
    <source>
        <strain evidence="2 3">ARL-13</strain>
    </source>
</reference>
<proteinExistence type="predicted"/>